<proteinExistence type="predicted"/>
<dbReference type="OrthoDB" id="276948at2759"/>
<dbReference type="CDD" id="cd23653">
    <property type="entry name" value="mS65"/>
    <property type="match status" value="1"/>
</dbReference>
<reference evidence="1 2" key="1">
    <citation type="journal article" date="2013" name="PLoS ONE">
        <title>Predicting the Proteins of Angomonas deanei, Strigomonas culicis and Their Respective Endosymbionts Reveals New Aspects of the Trypanosomatidae Family.</title>
        <authorList>
            <person name="Motta M.C."/>
            <person name="Martins A.C."/>
            <person name="de Souza S.S."/>
            <person name="Catta-Preta C.M."/>
            <person name="Silva R."/>
            <person name="Klein C.C."/>
            <person name="de Almeida L.G."/>
            <person name="de Lima Cunha O."/>
            <person name="Ciapina L.P."/>
            <person name="Brocchi M."/>
            <person name="Colabardini A.C."/>
            <person name="de Araujo Lima B."/>
            <person name="Machado C.R."/>
            <person name="de Almeida Soares C.M."/>
            <person name="Probst C.M."/>
            <person name="de Menezes C.B."/>
            <person name="Thompson C.E."/>
            <person name="Bartholomeu D.C."/>
            <person name="Gradia D.F."/>
            <person name="Pavoni D.P."/>
            <person name="Grisard E.C."/>
            <person name="Fantinatti-Garboggini F."/>
            <person name="Marchini F.K."/>
            <person name="Rodrigues-Luiz G.F."/>
            <person name="Wagner G."/>
            <person name="Goldman G.H."/>
            <person name="Fietto J.L."/>
            <person name="Elias M.C."/>
            <person name="Goldman M.H."/>
            <person name="Sagot M.F."/>
            <person name="Pereira M."/>
            <person name="Stoco P.H."/>
            <person name="de Mendonca-Neto R.P."/>
            <person name="Teixeira S.M."/>
            <person name="Maciel T.E."/>
            <person name="de Oliveira Mendes T.A."/>
            <person name="Urmenyi T.P."/>
            <person name="de Souza W."/>
            <person name="Schenkman S."/>
            <person name="de Vasconcelos A.T."/>
        </authorList>
    </citation>
    <scope>NUCLEOTIDE SEQUENCE [LARGE SCALE GENOMIC DNA]</scope>
</reference>
<accession>S9WI31</accession>
<keyword evidence="2" id="KW-1185">Reference proteome</keyword>
<organism evidence="1 2">
    <name type="scientific">Strigomonas culicis</name>
    <dbReference type="NCBI Taxonomy" id="28005"/>
    <lineage>
        <taxon>Eukaryota</taxon>
        <taxon>Discoba</taxon>
        <taxon>Euglenozoa</taxon>
        <taxon>Kinetoplastea</taxon>
        <taxon>Metakinetoplastina</taxon>
        <taxon>Trypanosomatida</taxon>
        <taxon>Trypanosomatidae</taxon>
        <taxon>Strigomonadinae</taxon>
        <taxon>Strigomonas</taxon>
    </lineage>
</organism>
<dbReference type="Proteomes" id="UP000015354">
    <property type="component" value="Unassembled WGS sequence"/>
</dbReference>
<gene>
    <name evidence="1" type="ORF">STCU_01129</name>
</gene>
<dbReference type="AlphaFoldDB" id="S9WI31"/>
<sequence>MMRQSRCMLSRNFRLSLKYPSLVSYNKLPWEIVNHETPALHMHVAPYYEQIISLAATTAVPHLAHAKHQTVAEAQRLRALPGTLYLMKGGAQTPPGFTAHDVADSVALQYYGGLSGTVAPVAHVRLMVSDDLRLLCLAVTCAGAYRSVAPRSTLQQVGAAAERGDTTFTLYHYFRPNRPATELTRPLDKYYVHRPRANVLDAFASGSGWVPQLAVPTREKARAQLTPLPPYRPPQSYLMGLAERLAVIPGNSFGRRSNMWGHWF</sequence>
<evidence type="ECO:0000313" key="2">
    <source>
        <dbReference type="Proteomes" id="UP000015354"/>
    </source>
</evidence>
<protein>
    <submittedName>
        <fullName evidence="1">Uncharacterized protein</fullName>
    </submittedName>
</protein>
<dbReference type="EMBL" id="ATMH01001129">
    <property type="protein sequence ID" value="EPY35545.1"/>
    <property type="molecule type" value="Genomic_DNA"/>
</dbReference>
<evidence type="ECO:0000313" key="1">
    <source>
        <dbReference type="EMBL" id="EPY35545.1"/>
    </source>
</evidence>
<name>S9WI31_9TRYP</name>
<comment type="caution">
    <text evidence="1">The sequence shown here is derived from an EMBL/GenBank/DDBJ whole genome shotgun (WGS) entry which is preliminary data.</text>
</comment>